<evidence type="ECO:0000256" key="3">
    <source>
        <dbReference type="ARBA" id="ARBA00022801"/>
    </source>
</evidence>
<dbReference type="InterPro" id="IPR001915">
    <property type="entry name" value="Peptidase_M48"/>
</dbReference>
<evidence type="ECO:0000256" key="7">
    <source>
        <dbReference type="SAM" id="SignalP"/>
    </source>
</evidence>
<evidence type="ECO:0000256" key="2">
    <source>
        <dbReference type="ARBA" id="ARBA00022723"/>
    </source>
</evidence>
<dbReference type="GO" id="GO:0004222">
    <property type="term" value="F:metalloendopeptidase activity"/>
    <property type="evidence" value="ECO:0007669"/>
    <property type="project" value="InterPro"/>
</dbReference>
<dbReference type="Gene3D" id="3.30.2010.10">
    <property type="entry name" value="Metalloproteases ('zincins'), catalytic domain"/>
    <property type="match status" value="1"/>
</dbReference>
<dbReference type="GO" id="GO:0046872">
    <property type="term" value="F:metal ion binding"/>
    <property type="evidence" value="ECO:0007669"/>
    <property type="project" value="UniProtKB-KW"/>
</dbReference>
<dbReference type="Pfam" id="PF01435">
    <property type="entry name" value="Peptidase_M48"/>
    <property type="match status" value="1"/>
</dbReference>
<dbReference type="PANTHER" id="PTHR22726:SF1">
    <property type="entry name" value="METALLOENDOPEPTIDASE OMA1, MITOCHONDRIAL"/>
    <property type="match status" value="1"/>
</dbReference>
<dbReference type="Proteomes" id="UP000008718">
    <property type="component" value="Chromosome"/>
</dbReference>
<dbReference type="GO" id="GO:0016020">
    <property type="term" value="C:membrane"/>
    <property type="evidence" value="ECO:0007669"/>
    <property type="project" value="TreeGrafter"/>
</dbReference>
<reference key="1">
    <citation type="submission" date="2010-11" db="EMBL/GenBank/DDBJ databases">
        <title>The complete genome of Paludibacter propionicigenes DSM 17365.</title>
        <authorList>
            <consortium name="US DOE Joint Genome Institute (JGI-PGF)"/>
            <person name="Lucas S."/>
            <person name="Copeland A."/>
            <person name="Lapidus A."/>
            <person name="Bruce D."/>
            <person name="Goodwin L."/>
            <person name="Pitluck S."/>
            <person name="Kyrpides N."/>
            <person name="Mavromatis K."/>
            <person name="Ivanova N."/>
            <person name="Munk A.C."/>
            <person name="Brettin T."/>
            <person name="Detter J.C."/>
            <person name="Han C."/>
            <person name="Tapia R."/>
            <person name="Land M."/>
            <person name="Hauser L."/>
            <person name="Markowitz V."/>
            <person name="Cheng J.-F."/>
            <person name="Hugenholtz P."/>
            <person name="Woyke T."/>
            <person name="Wu D."/>
            <person name="Gronow S."/>
            <person name="Wellnitz S."/>
            <person name="Brambilla E."/>
            <person name="Klenk H.-P."/>
            <person name="Eisen J.A."/>
        </authorList>
    </citation>
    <scope>NUCLEOTIDE SEQUENCE</scope>
    <source>
        <strain>WB4</strain>
    </source>
</reference>
<keyword evidence="1 6" id="KW-0645">Protease</keyword>
<evidence type="ECO:0000256" key="5">
    <source>
        <dbReference type="ARBA" id="ARBA00023049"/>
    </source>
</evidence>
<keyword evidence="4 6" id="KW-0862">Zinc</keyword>
<keyword evidence="2" id="KW-0479">Metal-binding</keyword>
<dbReference type="PANTHER" id="PTHR22726">
    <property type="entry name" value="METALLOENDOPEPTIDASE OMA1"/>
    <property type="match status" value="1"/>
</dbReference>
<keyword evidence="5 6" id="KW-0482">Metalloprotease</keyword>
<evidence type="ECO:0000256" key="6">
    <source>
        <dbReference type="RuleBase" id="RU003983"/>
    </source>
</evidence>
<dbReference type="GO" id="GO:0051603">
    <property type="term" value="P:proteolysis involved in protein catabolic process"/>
    <property type="evidence" value="ECO:0007669"/>
    <property type="project" value="TreeGrafter"/>
</dbReference>
<dbReference type="RefSeq" id="WP_013444056.1">
    <property type="nucleotide sequence ID" value="NC_014734.1"/>
</dbReference>
<feature type="domain" description="Peptidase M48" evidence="8">
    <location>
        <begin position="90"/>
        <end position="313"/>
    </location>
</feature>
<feature type="chain" id="PRO_5003189029" evidence="7">
    <location>
        <begin position="20"/>
        <end position="435"/>
    </location>
</feature>
<dbReference type="STRING" id="694427.Palpr_0528"/>
<proteinExistence type="inferred from homology"/>
<dbReference type="OrthoDB" id="9810445at2"/>
<keyword evidence="7" id="KW-0732">Signal</keyword>
<evidence type="ECO:0000313" key="10">
    <source>
        <dbReference type="Proteomes" id="UP000008718"/>
    </source>
</evidence>
<reference evidence="9 10" key="2">
    <citation type="journal article" date="2011" name="Stand. Genomic Sci.">
        <title>Complete genome sequence of Paludibacter propionicigenes type strain (WB4).</title>
        <authorList>
            <person name="Gronow S."/>
            <person name="Munk C."/>
            <person name="Lapidus A."/>
            <person name="Nolan M."/>
            <person name="Lucas S."/>
            <person name="Hammon N."/>
            <person name="Deshpande S."/>
            <person name="Cheng J.F."/>
            <person name="Tapia R."/>
            <person name="Han C."/>
            <person name="Goodwin L."/>
            <person name="Pitluck S."/>
            <person name="Liolios K."/>
            <person name="Ivanova N."/>
            <person name="Mavromatis K."/>
            <person name="Mikhailova N."/>
            <person name="Pati A."/>
            <person name="Chen A."/>
            <person name="Palaniappan K."/>
            <person name="Land M."/>
            <person name="Hauser L."/>
            <person name="Chang Y.J."/>
            <person name="Jeffries C.D."/>
            <person name="Brambilla E."/>
            <person name="Rohde M."/>
            <person name="Goker M."/>
            <person name="Detter J.C."/>
            <person name="Woyke T."/>
            <person name="Bristow J."/>
            <person name="Eisen J.A."/>
            <person name="Markowitz V."/>
            <person name="Hugenholtz P."/>
            <person name="Kyrpides N.C."/>
            <person name="Klenk H.P."/>
        </authorList>
    </citation>
    <scope>NUCLEOTIDE SEQUENCE [LARGE SCALE GENOMIC DNA]</scope>
    <source>
        <strain evidence="10">DSM 17365 / JCM 13257 / WB4</strain>
    </source>
</reference>
<keyword evidence="10" id="KW-1185">Reference proteome</keyword>
<name>E4T1U3_PALPW</name>
<dbReference type="InterPro" id="IPR051156">
    <property type="entry name" value="Mito/Outer_Membr_Metalloprot"/>
</dbReference>
<comment type="similarity">
    <text evidence="6">Belongs to the peptidase M48 family.</text>
</comment>
<accession>E4T1U3</accession>
<evidence type="ECO:0000256" key="1">
    <source>
        <dbReference type="ARBA" id="ARBA00022670"/>
    </source>
</evidence>
<feature type="signal peptide" evidence="7">
    <location>
        <begin position="1"/>
        <end position="19"/>
    </location>
</feature>
<dbReference type="AlphaFoldDB" id="E4T1U3"/>
<protein>
    <submittedName>
        <fullName evidence="9">Peptidase M48 Ste24p</fullName>
    </submittedName>
</protein>
<evidence type="ECO:0000256" key="4">
    <source>
        <dbReference type="ARBA" id="ARBA00022833"/>
    </source>
</evidence>
<organism evidence="9 10">
    <name type="scientific">Paludibacter propionicigenes (strain DSM 17365 / JCM 13257 / WB4)</name>
    <dbReference type="NCBI Taxonomy" id="694427"/>
    <lineage>
        <taxon>Bacteria</taxon>
        <taxon>Pseudomonadati</taxon>
        <taxon>Bacteroidota</taxon>
        <taxon>Bacteroidia</taxon>
        <taxon>Bacteroidales</taxon>
        <taxon>Paludibacteraceae</taxon>
        <taxon>Paludibacter</taxon>
    </lineage>
</organism>
<dbReference type="HOGENOM" id="CLU_629833_0_0_10"/>
<dbReference type="EMBL" id="CP002345">
    <property type="protein sequence ID" value="ADQ78687.1"/>
    <property type="molecule type" value="Genomic_DNA"/>
</dbReference>
<gene>
    <name evidence="9" type="ordered locus">Palpr_0528</name>
</gene>
<comment type="cofactor">
    <cofactor evidence="6">
        <name>Zn(2+)</name>
        <dbReference type="ChEBI" id="CHEBI:29105"/>
    </cofactor>
    <text evidence="6">Binds 1 zinc ion per subunit.</text>
</comment>
<evidence type="ECO:0000313" key="9">
    <source>
        <dbReference type="EMBL" id="ADQ78687.1"/>
    </source>
</evidence>
<evidence type="ECO:0000259" key="8">
    <source>
        <dbReference type="Pfam" id="PF01435"/>
    </source>
</evidence>
<dbReference type="eggNOG" id="COG4783">
    <property type="taxonomic scope" value="Bacteria"/>
</dbReference>
<dbReference type="KEGG" id="ppn:Palpr_0528"/>
<keyword evidence="3 6" id="KW-0378">Hydrolase</keyword>
<sequence>MKRVLYFMLIILMSQNIHSQIYIPIDTANLPVRTEAARIYRENAKQFYNSIKDDYQGTERSYIKKKYELLDKDFVEDIQKGEYLFNTPFNKKLDEIVQNIITANPILNQDLKFYISKSVSLNAASMGNKNFVLKLGSFYYLQNESQLASVVSHEIAHYILKHALIEIQRRYKLEKGSDYKDEIYEIKKDNTNRGEKAYNKLKGILYDGGKSSRKQEYEADSLGYILIKNTNYNKTEYLNSLRLIEQYDTIRPIGLKLETYKKIFNLPSQPFKEEWLKTEDFSNYDYSKYKEKYNEDSIRSHPETELRIVALKRIYPELNKVDAPQIASPEFKELQNIAKLEQPASLLFQEEYGLGIYFCLYCLQNEDNVDYNKKWLGEYFQKIYNARKEYKLNRYLERVDPKNQSESYKQFLNFMWNLNLSEIKVIADYYNQRGS</sequence>